<evidence type="ECO:0000313" key="2">
    <source>
        <dbReference type="Proteomes" id="UP000717585"/>
    </source>
</evidence>
<sequence>MRYAPLHRAIPGLFHRLSVTETAMAIILAREGHEAKEIAAILHRSLKDIREAIKQDWRDIGLKCSPENSLNTRKSHFPSDESLPSPRVIESARYIPRYRHNHGASHLAMMENGSSGTFPSLDSLTSLNGMERTDTPSYTTLTHTGGPIFSENSRSFIGTSYPSTLRLSHEAFKDDGLNISTTILVPVTEESTPVRKKPRRLRPAWCSGWVWPWLSQTARVVKRVVIWLL</sequence>
<accession>A0A8J6AQM3</accession>
<evidence type="ECO:0000313" key="1">
    <source>
        <dbReference type="EMBL" id="KAG9389525.1"/>
    </source>
</evidence>
<reference evidence="1" key="1">
    <citation type="submission" date="2021-05" db="EMBL/GenBank/DDBJ databases">
        <title>A free-living protist that lacks canonical eukaryotic 1 DNA replication and segregation systems.</title>
        <authorList>
            <person name="Salas-Leiva D.E."/>
            <person name="Tromer E.C."/>
            <person name="Curtis B.A."/>
            <person name="Jerlstrom-Hultqvist J."/>
            <person name="Kolisko M."/>
            <person name="Yi Z."/>
            <person name="Salas-Leiva J.S."/>
            <person name="Gallot-Lavallee L."/>
            <person name="Kops G.J.P.L."/>
            <person name="Archibald J.M."/>
            <person name="Simpson A.G.B."/>
            <person name="Roger A.J."/>
        </authorList>
    </citation>
    <scope>NUCLEOTIDE SEQUENCE</scope>
    <source>
        <strain evidence="1">BICM</strain>
    </source>
</reference>
<dbReference type="EMBL" id="JAHDYR010000069">
    <property type="protein sequence ID" value="KAG9389525.1"/>
    <property type="molecule type" value="Genomic_DNA"/>
</dbReference>
<proteinExistence type="predicted"/>
<keyword evidence="2" id="KW-1185">Reference proteome</keyword>
<dbReference type="AlphaFoldDB" id="A0A8J6AQM3"/>
<organism evidence="1 2">
    <name type="scientific">Carpediemonas membranifera</name>
    <dbReference type="NCBI Taxonomy" id="201153"/>
    <lineage>
        <taxon>Eukaryota</taxon>
        <taxon>Metamonada</taxon>
        <taxon>Carpediemonas-like organisms</taxon>
        <taxon>Carpediemonas</taxon>
    </lineage>
</organism>
<name>A0A8J6AQM3_9EUKA</name>
<gene>
    <name evidence="1" type="ORF">J8273_8818</name>
</gene>
<comment type="caution">
    <text evidence="1">The sequence shown here is derived from an EMBL/GenBank/DDBJ whole genome shotgun (WGS) entry which is preliminary data.</text>
</comment>
<dbReference type="Proteomes" id="UP000717585">
    <property type="component" value="Unassembled WGS sequence"/>
</dbReference>
<protein>
    <submittedName>
        <fullName evidence="1">Uncharacterized protein</fullName>
    </submittedName>
</protein>